<evidence type="ECO:0000313" key="3">
    <source>
        <dbReference type="EMBL" id="SCZ79006.1"/>
    </source>
</evidence>
<keyword evidence="2" id="KW-0472">Membrane</keyword>
<keyword evidence="2" id="KW-0812">Transmembrane</keyword>
<dbReference type="RefSeq" id="WP_092590308.1">
    <property type="nucleotide sequence ID" value="NZ_FMWL01000006.1"/>
</dbReference>
<keyword evidence="4" id="KW-1185">Reference proteome</keyword>
<dbReference type="EMBL" id="FMWL01000006">
    <property type="protein sequence ID" value="SCZ79006.1"/>
    <property type="molecule type" value="Genomic_DNA"/>
</dbReference>
<evidence type="ECO:0000256" key="1">
    <source>
        <dbReference type="SAM" id="MobiDB-lite"/>
    </source>
</evidence>
<feature type="region of interest" description="Disordered" evidence="1">
    <location>
        <begin position="63"/>
        <end position="87"/>
    </location>
</feature>
<accession>A0A1G5RYC5</accession>
<dbReference type="AlphaFoldDB" id="A0A1G5RYC5"/>
<proteinExistence type="predicted"/>
<organism evidence="3 4">
    <name type="scientific">Acidaminobacter hydrogenoformans DSM 2784</name>
    <dbReference type="NCBI Taxonomy" id="1120920"/>
    <lineage>
        <taxon>Bacteria</taxon>
        <taxon>Bacillati</taxon>
        <taxon>Bacillota</taxon>
        <taxon>Clostridia</taxon>
        <taxon>Peptostreptococcales</taxon>
        <taxon>Acidaminobacteraceae</taxon>
        <taxon>Acidaminobacter</taxon>
    </lineage>
</organism>
<evidence type="ECO:0000313" key="4">
    <source>
        <dbReference type="Proteomes" id="UP000199208"/>
    </source>
</evidence>
<evidence type="ECO:0000256" key="2">
    <source>
        <dbReference type="SAM" id="Phobius"/>
    </source>
</evidence>
<dbReference type="STRING" id="1120920.SAMN03080599_01529"/>
<reference evidence="3 4" key="1">
    <citation type="submission" date="2016-10" db="EMBL/GenBank/DDBJ databases">
        <authorList>
            <person name="de Groot N.N."/>
        </authorList>
    </citation>
    <scope>NUCLEOTIDE SEQUENCE [LARGE SCALE GENOMIC DNA]</scope>
    <source>
        <strain evidence="3 4">DSM 2784</strain>
    </source>
</reference>
<gene>
    <name evidence="3" type="ORF">SAMN03080599_01529</name>
</gene>
<protein>
    <submittedName>
        <fullName evidence="3">Uncharacterized protein</fullName>
    </submittedName>
</protein>
<sequence>MFDFFVFLVVWIVLGSIFGAASKSQALRSGRGHEADRWFWIGFFFGLNALLILWILGWNQPTSNSSVDQASAKQISASSFPYDQFRL</sequence>
<feature type="compositionally biased region" description="Polar residues" evidence="1">
    <location>
        <begin position="63"/>
        <end position="81"/>
    </location>
</feature>
<name>A0A1G5RYC5_9FIRM</name>
<dbReference type="Proteomes" id="UP000199208">
    <property type="component" value="Unassembled WGS sequence"/>
</dbReference>
<keyword evidence="2" id="KW-1133">Transmembrane helix</keyword>
<feature type="transmembrane region" description="Helical" evidence="2">
    <location>
        <begin position="38"/>
        <end position="56"/>
    </location>
</feature>